<dbReference type="InterPro" id="IPR003439">
    <property type="entry name" value="ABC_transporter-like_ATP-bd"/>
</dbReference>
<feature type="domain" description="ABC transmembrane type-1" evidence="10">
    <location>
        <begin position="21"/>
        <end position="307"/>
    </location>
</feature>
<comment type="subcellular location">
    <subcellularLocation>
        <location evidence="1">Cell membrane</location>
        <topology evidence="1">Multi-pass membrane protein</topology>
    </subcellularLocation>
</comment>
<dbReference type="GO" id="GO:0005886">
    <property type="term" value="C:plasma membrane"/>
    <property type="evidence" value="ECO:0007669"/>
    <property type="project" value="UniProtKB-SubCell"/>
</dbReference>
<dbReference type="CDD" id="cd07346">
    <property type="entry name" value="ABC_6TM_exporters"/>
    <property type="match status" value="1"/>
</dbReference>
<dbReference type="InterPro" id="IPR017871">
    <property type="entry name" value="ABC_transporter-like_CS"/>
</dbReference>
<dbReference type="InterPro" id="IPR036640">
    <property type="entry name" value="ABC1_TM_sf"/>
</dbReference>
<keyword evidence="2" id="KW-0813">Transport</keyword>
<comment type="caution">
    <text evidence="11">The sequence shown here is derived from an EMBL/GenBank/DDBJ whole genome shotgun (WGS) entry which is preliminary data.</text>
</comment>
<evidence type="ECO:0000256" key="5">
    <source>
        <dbReference type="ARBA" id="ARBA00022840"/>
    </source>
</evidence>
<keyword evidence="5 11" id="KW-0067">ATP-binding</keyword>
<dbReference type="InterPro" id="IPR003593">
    <property type="entry name" value="AAA+_ATPase"/>
</dbReference>
<keyword evidence="7 8" id="KW-0472">Membrane</keyword>
<dbReference type="SUPFAM" id="SSF52540">
    <property type="entry name" value="P-loop containing nucleoside triphosphate hydrolases"/>
    <property type="match status" value="1"/>
</dbReference>
<evidence type="ECO:0000256" key="6">
    <source>
        <dbReference type="ARBA" id="ARBA00022989"/>
    </source>
</evidence>
<sequence length="584" mass="65424">MKQTGKALYQMLTGKQKWNFVLITVIMVVSAGAAQLLPVCIGKLTDTLLRYKTAFSFQRVLPFLLFILAVSILNQLLIIGRRLMVEDTATRFEKTARVCATEALLKAPLSYFQSNMTGNIHGRLNRSLDGTVKLLKLLFMDFAPAIFNGIAAILVIYSQVPAFLATIMMLVIPVGILIVFRQISTQKGIRVRLLEEKSEMDGVMVELLNGIEVIRVYDTVKEEKQRFSDKSERLRKREMKHHKAMAGYDCLKYINEAVFTVIIIGGSVYLAGKNVISVGTILTAYLCFTQLTSPLRELHRILDELSESCVLAEEYFKIKNLPEDFSYEAAAQLAEKEELNKALCVQMKNVSFKYENTEKQVLKNISLEIEPGSFLGIAGTSGGGKSSLIKVLCKLEKCRGIFINRIKLDEVSREEIAASFTLIPQTPFLIAGTVRENICYGIKTNVTEQEVKEAARRACLEEYIESKPESYDFLVAEGGKNLSGGQRQRVALARIFLRKPKILILDEATSALDNTTEAKIQGEIEKLREETGMTIISIAHRLTTLKNCGRILVFDGGEIVQTGTFKELIQTEGKFKEMYTGKNI</sequence>
<dbReference type="RefSeq" id="WP_186875413.1">
    <property type="nucleotide sequence ID" value="NZ_JACOPF010000001.1"/>
</dbReference>
<dbReference type="Pfam" id="PF00005">
    <property type="entry name" value="ABC_tran"/>
    <property type="match status" value="1"/>
</dbReference>
<evidence type="ECO:0000259" key="9">
    <source>
        <dbReference type="PROSITE" id="PS50893"/>
    </source>
</evidence>
<dbReference type="GO" id="GO:0005524">
    <property type="term" value="F:ATP binding"/>
    <property type="evidence" value="ECO:0007669"/>
    <property type="project" value="UniProtKB-KW"/>
</dbReference>
<evidence type="ECO:0000256" key="7">
    <source>
        <dbReference type="ARBA" id="ARBA00023136"/>
    </source>
</evidence>
<keyword evidence="6 8" id="KW-1133">Transmembrane helix</keyword>
<dbReference type="Proteomes" id="UP000652477">
    <property type="component" value="Unassembled WGS sequence"/>
</dbReference>
<dbReference type="SMART" id="SM00382">
    <property type="entry name" value="AAA"/>
    <property type="match status" value="1"/>
</dbReference>
<dbReference type="EMBL" id="JACOPF010000001">
    <property type="protein sequence ID" value="MBC5688828.1"/>
    <property type="molecule type" value="Genomic_DNA"/>
</dbReference>
<dbReference type="PROSITE" id="PS50929">
    <property type="entry name" value="ABC_TM1F"/>
    <property type="match status" value="1"/>
</dbReference>
<dbReference type="AlphaFoldDB" id="A0A923LHE9"/>
<dbReference type="InterPro" id="IPR039421">
    <property type="entry name" value="Type_1_exporter"/>
</dbReference>
<proteinExistence type="predicted"/>
<feature type="transmembrane region" description="Helical" evidence="8">
    <location>
        <begin position="162"/>
        <end position="180"/>
    </location>
</feature>
<evidence type="ECO:0000313" key="12">
    <source>
        <dbReference type="Proteomes" id="UP000652477"/>
    </source>
</evidence>
<dbReference type="FunFam" id="3.40.50.300:FF:000604">
    <property type="entry name" value="ABC transporter B family member 28"/>
    <property type="match status" value="1"/>
</dbReference>
<dbReference type="GO" id="GO:0016887">
    <property type="term" value="F:ATP hydrolysis activity"/>
    <property type="evidence" value="ECO:0007669"/>
    <property type="project" value="InterPro"/>
</dbReference>
<feature type="transmembrane region" description="Helical" evidence="8">
    <location>
        <begin position="253"/>
        <end position="272"/>
    </location>
</feature>
<evidence type="ECO:0000256" key="1">
    <source>
        <dbReference type="ARBA" id="ARBA00004651"/>
    </source>
</evidence>
<dbReference type="InterPro" id="IPR027417">
    <property type="entry name" value="P-loop_NTPase"/>
</dbReference>
<keyword evidence="3 8" id="KW-0812">Transmembrane</keyword>
<dbReference type="PROSITE" id="PS50893">
    <property type="entry name" value="ABC_TRANSPORTER_2"/>
    <property type="match status" value="1"/>
</dbReference>
<dbReference type="GO" id="GO:0015421">
    <property type="term" value="F:ABC-type oligopeptide transporter activity"/>
    <property type="evidence" value="ECO:0007669"/>
    <property type="project" value="TreeGrafter"/>
</dbReference>
<feature type="transmembrane region" description="Helical" evidence="8">
    <location>
        <begin position="20"/>
        <end position="41"/>
    </location>
</feature>
<evidence type="ECO:0000256" key="8">
    <source>
        <dbReference type="SAM" id="Phobius"/>
    </source>
</evidence>
<dbReference type="SUPFAM" id="SSF90123">
    <property type="entry name" value="ABC transporter transmembrane region"/>
    <property type="match status" value="1"/>
</dbReference>
<dbReference type="PANTHER" id="PTHR43394">
    <property type="entry name" value="ATP-DEPENDENT PERMEASE MDL1, MITOCHONDRIAL"/>
    <property type="match status" value="1"/>
</dbReference>
<evidence type="ECO:0000256" key="2">
    <source>
        <dbReference type="ARBA" id="ARBA00022448"/>
    </source>
</evidence>
<evidence type="ECO:0000313" key="11">
    <source>
        <dbReference type="EMBL" id="MBC5688828.1"/>
    </source>
</evidence>
<dbReference type="GO" id="GO:0005737">
    <property type="term" value="C:cytoplasm"/>
    <property type="evidence" value="ECO:0007669"/>
    <property type="project" value="UniProtKB-ARBA"/>
</dbReference>
<gene>
    <name evidence="11" type="ORF">H8S37_07810</name>
</gene>
<feature type="transmembrane region" description="Helical" evidence="8">
    <location>
        <begin position="61"/>
        <end position="79"/>
    </location>
</feature>
<evidence type="ECO:0000256" key="4">
    <source>
        <dbReference type="ARBA" id="ARBA00022741"/>
    </source>
</evidence>
<accession>A0A923LHE9</accession>
<dbReference type="Gene3D" id="1.20.1560.10">
    <property type="entry name" value="ABC transporter type 1, transmembrane domain"/>
    <property type="match status" value="1"/>
</dbReference>
<reference evidence="11" key="1">
    <citation type="submission" date="2020-08" db="EMBL/GenBank/DDBJ databases">
        <title>Genome public.</title>
        <authorList>
            <person name="Liu C."/>
            <person name="Sun Q."/>
        </authorList>
    </citation>
    <scope>NUCLEOTIDE SEQUENCE</scope>
    <source>
        <strain evidence="11">NSJ-55</strain>
    </source>
</reference>
<dbReference type="PROSITE" id="PS00211">
    <property type="entry name" value="ABC_TRANSPORTER_1"/>
    <property type="match status" value="1"/>
</dbReference>
<keyword evidence="12" id="KW-1185">Reference proteome</keyword>
<dbReference type="Gene3D" id="3.40.50.300">
    <property type="entry name" value="P-loop containing nucleotide triphosphate hydrolases"/>
    <property type="match status" value="1"/>
</dbReference>
<dbReference type="PANTHER" id="PTHR43394:SF1">
    <property type="entry name" value="ATP-BINDING CASSETTE SUB-FAMILY B MEMBER 10, MITOCHONDRIAL"/>
    <property type="match status" value="1"/>
</dbReference>
<name>A0A923LHE9_9FIRM</name>
<protein>
    <submittedName>
        <fullName evidence="11">ABC transporter ATP-binding protein</fullName>
    </submittedName>
</protein>
<dbReference type="InterPro" id="IPR011527">
    <property type="entry name" value="ABC1_TM_dom"/>
</dbReference>
<keyword evidence="4" id="KW-0547">Nucleotide-binding</keyword>
<evidence type="ECO:0000256" key="3">
    <source>
        <dbReference type="ARBA" id="ARBA00022692"/>
    </source>
</evidence>
<evidence type="ECO:0000259" key="10">
    <source>
        <dbReference type="PROSITE" id="PS50929"/>
    </source>
</evidence>
<dbReference type="Pfam" id="PF00664">
    <property type="entry name" value="ABC_membrane"/>
    <property type="match status" value="1"/>
</dbReference>
<feature type="domain" description="ABC transporter" evidence="9">
    <location>
        <begin position="345"/>
        <end position="581"/>
    </location>
</feature>
<feature type="transmembrane region" description="Helical" evidence="8">
    <location>
        <begin position="134"/>
        <end position="156"/>
    </location>
</feature>
<organism evidence="11 12">
    <name type="scientific">Mediterraneibacter hominis</name>
    <dbReference type="NCBI Taxonomy" id="2763054"/>
    <lineage>
        <taxon>Bacteria</taxon>
        <taxon>Bacillati</taxon>
        <taxon>Bacillota</taxon>
        <taxon>Clostridia</taxon>
        <taxon>Lachnospirales</taxon>
        <taxon>Lachnospiraceae</taxon>
        <taxon>Mediterraneibacter</taxon>
    </lineage>
</organism>